<proteinExistence type="predicted"/>
<dbReference type="Pfam" id="PF02627">
    <property type="entry name" value="CMD"/>
    <property type="match status" value="2"/>
</dbReference>
<dbReference type="PANTHER" id="PTHR33570:SF10">
    <property type="entry name" value="GAMMA-CARBOXYMUCONOLACTONE DECARBOXYLASE"/>
    <property type="match status" value="1"/>
</dbReference>
<feature type="domain" description="Carboxymuconolactone decarboxylase-like" evidence="1">
    <location>
        <begin position="167"/>
        <end position="252"/>
    </location>
</feature>
<name>A0A1X1EGU7_PANCY</name>
<evidence type="ECO:0000313" key="3">
    <source>
        <dbReference type="Proteomes" id="UP000193749"/>
    </source>
</evidence>
<dbReference type="Proteomes" id="UP000193749">
    <property type="component" value="Unassembled WGS sequence"/>
</dbReference>
<dbReference type="STRING" id="55209.HA50_29940"/>
<feature type="domain" description="Carboxymuconolactone decarboxylase-like" evidence="1">
    <location>
        <begin position="34"/>
        <end position="119"/>
    </location>
</feature>
<comment type="caution">
    <text evidence="2">The sequence shown here is derived from an EMBL/GenBank/DDBJ whole genome shotgun (WGS) entry which is preliminary data.</text>
</comment>
<evidence type="ECO:0000259" key="1">
    <source>
        <dbReference type="Pfam" id="PF02627"/>
    </source>
</evidence>
<keyword evidence="3" id="KW-1185">Reference proteome</keyword>
<dbReference type="AlphaFoldDB" id="A0A1X1EGU7"/>
<gene>
    <name evidence="2" type="ORF">HA50_29940</name>
</gene>
<dbReference type="OrthoDB" id="9780765at2"/>
<evidence type="ECO:0000313" key="2">
    <source>
        <dbReference type="EMBL" id="ORM88151.1"/>
    </source>
</evidence>
<dbReference type="GO" id="GO:0051920">
    <property type="term" value="F:peroxiredoxin activity"/>
    <property type="evidence" value="ECO:0007669"/>
    <property type="project" value="InterPro"/>
</dbReference>
<reference evidence="2 3" key="1">
    <citation type="journal article" date="2017" name="Antonie Van Leeuwenhoek">
        <title>Phylogenomic resolution of the bacterial genus Pantoea and its relationship with Erwinia and Tatumella.</title>
        <authorList>
            <person name="Palmer M."/>
            <person name="Steenkamp E.T."/>
            <person name="Coetzee M.P."/>
            <person name="Chan W.Y."/>
            <person name="van Zyl E."/>
            <person name="De Maayer P."/>
            <person name="Coutinho T.A."/>
            <person name="Blom J."/>
            <person name="Smits T.H."/>
            <person name="Duffy B."/>
            <person name="Venter S.N."/>
        </authorList>
    </citation>
    <scope>NUCLEOTIDE SEQUENCE [LARGE SCALE GENOMIC DNA]</scope>
    <source>
        <strain evidence="2 3">LMG 2657</strain>
    </source>
</reference>
<dbReference type="Gene3D" id="1.20.1290.10">
    <property type="entry name" value="AhpD-like"/>
    <property type="match status" value="2"/>
</dbReference>
<dbReference type="InterPro" id="IPR029032">
    <property type="entry name" value="AhpD-like"/>
</dbReference>
<dbReference type="PANTHER" id="PTHR33570">
    <property type="entry name" value="4-CARBOXYMUCONOLACTONE DECARBOXYLASE FAMILY PROTEIN"/>
    <property type="match status" value="1"/>
</dbReference>
<protein>
    <recommendedName>
        <fullName evidence="1">Carboxymuconolactone decarboxylase-like domain-containing protein</fullName>
    </recommendedName>
</protein>
<accession>A0A1X1EGU7</accession>
<dbReference type="InterPro" id="IPR003779">
    <property type="entry name" value="CMD-like"/>
</dbReference>
<dbReference type="InterPro" id="IPR052512">
    <property type="entry name" value="4CMD/NDH-1_regulator"/>
</dbReference>
<sequence length="264" mass="27986">MSTSTRYDSGLATLKQVGGADYDGPLNQLKDVAPDLARFTVEFCYGEIMSRSELDLQTRQLSTVAALAAMGNAQPQLRYHIAGALNVGCEPEAVIEVIMLSAVFAGFPAAGNAILVAKEVLADRGACFQPVIQAAPDDRYASGMAALEAISAGAGKNVTQSLMEIAPDLARFVVEFSYGDILSRTVINNRTKELAIVAMLTALGTAQPQLKVHISAALNVGVTPEEITEVIQQMAVYAGFPAALNGIFAAKDIFSRWNEAVTED</sequence>
<organism evidence="2 3">
    <name type="scientific">Pantoea cypripedii</name>
    <name type="common">Pectobacterium cypripedii</name>
    <name type="synonym">Erwinia cypripedii</name>
    <dbReference type="NCBI Taxonomy" id="55209"/>
    <lineage>
        <taxon>Bacteria</taxon>
        <taxon>Pseudomonadati</taxon>
        <taxon>Pseudomonadota</taxon>
        <taxon>Gammaproteobacteria</taxon>
        <taxon>Enterobacterales</taxon>
        <taxon>Erwiniaceae</taxon>
        <taxon>Pantoea</taxon>
    </lineage>
</organism>
<dbReference type="SUPFAM" id="SSF69118">
    <property type="entry name" value="AhpD-like"/>
    <property type="match status" value="1"/>
</dbReference>
<dbReference type="EMBL" id="MLJI01000003">
    <property type="protein sequence ID" value="ORM88151.1"/>
    <property type="molecule type" value="Genomic_DNA"/>
</dbReference>